<organism evidence="2 3">
    <name type="scientific">Bathycoccus prasinos</name>
    <dbReference type="NCBI Taxonomy" id="41875"/>
    <lineage>
        <taxon>Eukaryota</taxon>
        <taxon>Viridiplantae</taxon>
        <taxon>Chlorophyta</taxon>
        <taxon>Mamiellophyceae</taxon>
        <taxon>Mamiellales</taxon>
        <taxon>Bathycoccaceae</taxon>
        <taxon>Bathycoccus</taxon>
    </lineage>
</organism>
<dbReference type="GeneID" id="19015899"/>
<name>K8EEV7_9CHLO</name>
<dbReference type="RefSeq" id="XP_007513099.1">
    <property type="nucleotide sequence ID" value="XM_007513037.1"/>
</dbReference>
<sequence length="378" mass="43019">MGACASAPRLISFSAPSSSSSTPVVVSSSSGGDVCATLSSSSSSRRRSFFSRSRGSSSRRRGSSQTRRAPKTRSYVKALESNPKSRVLYDGVCSIPGGSKYESFRGYEGVDLSHKSKDFQTWMKDVKFHDPKEFDNWESETMDLLDEMIEVATRRCEESVKTLPEDDPEVIYRTLKAFKSGVPEKSEEEEELEEEEMVEEEVEEEVTVTNEDGTTTTTTQTVKRLKKKKKRKYAKRPQPPKIPQIMHEAVRKALEDPDVESWTSTSPEIEKAFDENFEYFTIDGATIRGRVFAFSRMDKAIVDLRNRMMGSTRSKRQIKSNAMNVEGPTYVGRGDEKHITKWEVLYKFDMLLMKVKICEIFEVNEETGLVVKLSRFRI</sequence>
<dbReference type="EMBL" id="FO082274">
    <property type="protein sequence ID" value="CCO16657.1"/>
    <property type="molecule type" value="Genomic_DNA"/>
</dbReference>
<proteinExistence type="predicted"/>
<feature type="compositionally biased region" description="Low complexity" evidence="1">
    <location>
        <begin position="12"/>
        <end position="30"/>
    </location>
</feature>
<accession>K8EEV7</accession>
<protein>
    <submittedName>
        <fullName evidence="2">Unnamed protein product</fullName>
    </submittedName>
</protein>
<dbReference type="AlphaFoldDB" id="K8EEV7"/>
<feature type="compositionally biased region" description="Low complexity" evidence="1">
    <location>
        <begin position="207"/>
        <end position="222"/>
    </location>
</feature>
<reference evidence="2 3" key="1">
    <citation type="submission" date="2011-10" db="EMBL/GenBank/DDBJ databases">
        <authorList>
            <person name="Genoscope - CEA"/>
        </authorList>
    </citation>
    <scope>NUCLEOTIDE SEQUENCE [LARGE SCALE GENOMIC DNA]</scope>
    <source>
        <strain evidence="2 3">RCC 1105</strain>
    </source>
</reference>
<evidence type="ECO:0000313" key="2">
    <source>
        <dbReference type="EMBL" id="CCO16657.1"/>
    </source>
</evidence>
<gene>
    <name evidence="2" type="ORF">Bathy05g03960</name>
</gene>
<evidence type="ECO:0000313" key="3">
    <source>
        <dbReference type="Proteomes" id="UP000198341"/>
    </source>
</evidence>
<dbReference type="KEGG" id="bpg:Bathy05g03960"/>
<dbReference type="Proteomes" id="UP000198341">
    <property type="component" value="Chromosome 5"/>
</dbReference>
<feature type="compositionally biased region" description="Basic residues" evidence="1">
    <location>
        <begin position="223"/>
        <end position="235"/>
    </location>
</feature>
<feature type="region of interest" description="Disordered" evidence="1">
    <location>
        <begin position="205"/>
        <end position="246"/>
    </location>
</feature>
<evidence type="ECO:0000256" key="1">
    <source>
        <dbReference type="SAM" id="MobiDB-lite"/>
    </source>
</evidence>
<keyword evidence="3" id="KW-1185">Reference proteome</keyword>
<feature type="region of interest" description="Disordered" evidence="1">
    <location>
        <begin position="12"/>
        <end position="77"/>
    </location>
</feature>